<accession>F4PU61</accession>
<comment type="function">
    <text evidence="1">Scaffold protein in the commander complex that is essential for endosomal recycling of transmembrane cargos; the commander complex is composed of the CCC subcomplex and the retriever subcomplex.</text>
</comment>
<dbReference type="GeneID" id="14873596"/>
<dbReference type="KEGG" id="dfa:DFA_00856"/>
<organism evidence="3 4">
    <name type="scientific">Cavenderia fasciculata</name>
    <name type="common">Slime mold</name>
    <name type="synonym">Dictyostelium fasciculatum</name>
    <dbReference type="NCBI Taxonomy" id="261658"/>
    <lineage>
        <taxon>Eukaryota</taxon>
        <taxon>Amoebozoa</taxon>
        <taxon>Evosea</taxon>
        <taxon>Eumycetozoa</taxon>
        <taxon>Dictyostelia</taxon>
        <taxon>Acytosteliales</taxon>
        <taxon>Cavenderiaceae</taxon>
        <taxon>Cavenderia</taxon>
    </lineage>
</organism>
<evidence type="ECO:0000256" key="1">
    <source>
        <dbReference type="ARBA" id="ARBA00093300"/>
    </source>
</evidence>
<evidence type="ECO:0000313" key="3">
    <source>
        <dbReference type="EMBL" id="EGG20987.1"/>
    </source>
</evidence>
<dbReference type="OrthoDB" id="64318at2759"/>
<evidence type="ECO:0000313" key="4">
    <source>
        <dbReference type="Proteomes" id="UP000007797"/>
    </source>
</evidence>
<dbReference type="STRING" id="1054147.F4PU61"/>
<dbReference type="InterPro" id="IPR017920">
    <property type="entry name" value="COMM"/>
</dbReference>
<proteinExistence type="predicted"/>
<dbReference type="Pfam" id="PF07258">
    <property type="entry name" value="COMM_domain"/>
    <property type="match status" value="1"/>
</dbReference>
<dbReference type="Proteomes" id="UP000007797">
    <property type="component" value="Unassembled WGS sequence"/>
</dbReference>
<keyword evidence="4" id="KW-1185">Reference proteome</keyword>
<name>F4PU61_CACFS</name>
<protein>
    <recommendedName>
        <fullName evidence="2">COMM domain-containing protein</fullName>
    </recommendedName>
</protein>
<dbReference type="AlphaFoldDB" id="F4PU61"/>
<gene>
    <name evidence="3" type="ORF">DFA_00856</name>
</gene>
<reference evidence="4" key="1">
    <citation type="journal article" date="2011" name="Genome Res.">
        <title>Phylogeny-wide analysis of social amoeba genomes highlights ancient origins for complex intercellular communication.</title>
        <authorList>
            <person name="Heidel A.J."/>
            <person name="Lawal H.M."/>
            <person name="Felder M."/>
            <person name="Schilde C."/>
            <person name="Helps N.R."/>
            <person name="Tunggal B."/>
            <person name="Rivero F."/>
            <person name="John U."/>
            <person name="Schleicher M."/>
            <person name="Eichinger L."/>
            <person name="Platzer M."/>
            <person name="Noegel A.A."/>
            <person name="Schaap P."/>
            <person name="Gloeckner G."/>
        </authorList>
    </citation>
    <scope>NUCLEOTIDE SEQUENCE [LARGE SCALE GENOMIC DNA]</scope>
    <source>
        <strain evidence="4">SH3</strain>
    </source>
</reference>
<dbReference type="RefSeq" id="XP_004358837.1">
    <property type="nucleotide sequence ID" value="XM_004358780.1"/>
</dbReference>
<dbReference type="EMBL" id="GL883010">
    <property type="protein sequence ID" value="EGG20987.1"/>
    <property type="molecule type" value="Genomic_DNA"/>
</dbReference>
<sequence>MSNTNTSSPPLTASTATCSLPRMIDTDWRMDVKTSSDVMNRMAVPTVLFKIEVCYCFIIRISAITHMFQVLTHSLIDSFIQVEDSQKINDPSSVDEKKTKTVIFELNKQTINTILIWLHTWMSNNGSFE</sequence>
<feature type="domain" description="COMM" evidence="2">
    <location>
        <begin position="19"/>
        <end position="52"/>
    </location>
</feature>
<evidence type="ECO:0000259" key="2">
    <source>
        <dbReference type="Pfam" id="PF07258"/>
    </source>
</evidence>